<dbReference type="EMBL" id="ACPB03011625">
    <property type="status" value="NOT_ANNOTATED_CDS"/>
    <property type="molecule type" value="Genomic_DNA"/>
</dbReference>
<evidence type="ECO:0000256" key="2">
    <source>
        <dbReference type="SAM" id="SignalP"/>
    </source>
</evidence>
<dbReference type="InParanoid" id="T1I7Z1"/>
<proteinExistence type="predicted"/>
<dbReference type="Proteomes" id="UP000015103">
    <property type="component" value="Unassembled WGS sequence"/>
</dbReference>
<feature type="signal peptide" evidence="2">
    <location>
        <begin position="1"/>
        <end position="31"/>
    </location>
</feature>
<keyword evidence="2" id="KW-0732">Signal</keyword>
<dbReference type="EnsemblMetazoa" id="RPRC012413-RA">
    <property type="protein sequence ID" value="RPRC012413-PA"/>
    <property type="gene ID" value="RPRC012413"/>
</dbReference>
<dbReference type="EMBL" id="ACPB03011629">
    <property type="status" value="NOT_ANNOTATED_CDS"/>
    <property type="molecule type" value="Genomic_DNA"/>
</dbReference>
<dbReference type="EMBL" id="ACPB03011626">
    <property type="status" value="NOT_ANNOTATED_CDS"/>
    <property type="molecule type" value="Genomic_DNA"/>
</dbReference>
<feature type="compositionally biased region" description="Pro residues" evidence="1">
    <location>
        <begin position="154"/>
        <end position="234"/>
    </location>
</feature>
<evidence type="ECO:0000313" key="3">
    <source>
        <dbReference type="EnsemblMetazoa" id="RPRC012413-PA"/>
    </source>
</evidence>
<dbReference type="STRING" id="13249.T1I7Z1"/>
<keyword evidence="4" id="KW-1185">Reference proteome</keyword>
<dbReference type="AlphaFoldDB" id="T1I7Z1"/>
<feature type="chain" id="PRO_5043321307" evidence="2">
    <location>
        <begin position="32"/>
        <end position="356"/>
    </location>
</feature>
<feature type="region of interest" description="Disordered" evidence="1">
    <location>
        <begin position="38"/>
        <end position="61"/>
    </location>
</feature>
<dbReference type="HOGENOM" id="CLU_779173_0_0_1"/>
<organism evidence="3 4">
    <name type="scientific">Rhodnius prolixus</name>
    <name type="common">Triatomid bug</name>
    <dbReference type="NCBI Taxonomy" id="13249"/>
    <lineage>
        <taxon>Eukaryota</taxon>
        <taxon>Metazoa</taxon>
        <taxon>Ecdysozoa</taxon>
        <taxon>Arthropoda</taxon>
        <taxon>Hexapoda</taxon>
        <taxon>Insecta</taxon>
        <taxon>Pterygota</taxon>
        <taxon>Neoptera</taxon>
        <taxon>Paraneoptera</taxon>
        <taxon>Hemiptera</taxon>
        <taxon>Heteroptera</taxon>
        <taxon>Panheteroptera</taxon>
        <taxon>Cimicomorpha</taxon>
        <taxon>Reduviidae</taxon>
        <taxon>Triatominae</taxon>
        <taxon>Rhodnius</taxon>
    </lineage>
</organism>
<evidence type="ECO:0000256" key="1">
    <source>
        <dbReference type="SAM" id="MobiDB-lite"/>
    </source>
</evidence>
<dbReference type="EMBL" id="ACPB03011628">
    <property type="status" value="NOT_ANNOTATED_CDS"/>
    <property type="molecule type" value="Genomic_DNA"/>
</dbReference>
<feature type="compositionally biased region" description="Pro residues" evidence="1">
    <location>
        <begin position="318"/>
        <end position="342"/>
    </location>
</feature>
<dbReference type="OMA" id="DPRNWIG"/>
<protein>
    <submittedName>
        <fullName evidence="3">Uncharacterized protein</fullName>
    </submittedName>
</protein>
<sequence>MTAIGKATTTTKKRDNMWLVFLLSSLVICYSAEPSGHTHGHTVSKLTHPAAQAKSQQEESDGGLGIVAAVTQRLARWLSLGSDGGQNSNQATVPRQEDLKASGSEPRQAWSSAAAAGHGKRKTKCNPCNSVPWVPVARAVGYVQDTVLSSSYIPPKPAYGPPKPEYGPPKPEYGPPKPEYGPPKPDYGPPKPEYGPPKPEYGPPKPEYGPPKPEYGPPKPEYGPPKPEYGPPKPEYGLPKPEYGPPKPEYGPPKPEYGPPKPEYGLPSPDFTSGLKPPHPGQNYNPGYIPPKPIYGVPKPDFNSATLEYGPPKSEYGPPKPEYGPPKPEYGPPKPEYGPPKPEYAILVSEKKSLSI</sequence>
<dbReference type="EMBL" id="ACPB03011627">
    <property type="status" value="NOT_ANNOTATED_CDS"/>
    <property type="molecule type" value="Genomic_DNA"/>
</dbReference>
<dbReference type="VEuPathDB" id="VectorBase:RPRC012413"/>
<dbReference type="EMBL" id="ACPB03011630">
    <property type="status" value="NOT_ANNOTATED_CDS"/>
    <property type="molecule type" value="Genomic_DNA"/>
</dbReference>
<reference evidence="3" key="1">
    <citation type="submission" date="2015-05" db="UniProtKB">
        <authorList>
            <consortium name="EnsemblMetazoa"/>
        </authorList>
    </citation>
    <scope>IDENTIFICATION</scope>
</reference>
<feature type="region of interest" description="Disordered" evidence="1">
    <location>
        <begin position="150"/>
        <end position="342"/>
    </location>
</feature>
<name>T1I7Z1_RHOPR</name>
<feature type="compositionally biased region" description="Pro residues" evidence="1">
    <location>
        <begin position="242"/>
        <end position="262"/>
    </location>
</feature>
<feature type="region of interest" description="Disordered" evidence="1">
    <location>
        <begin position="81"/>
        <end position="128"/>
    </location>
</feature>
<accession>T1I7Z1</accession>
<evidence type="ECO:0000313" key="4">
    <source>
        <dbReference type="Proteomes" id="UP000015103"/>
    </source>
</evidence>
<dbReference type="eggNOG" id="KOG0260">
    <property type="taxonomic scope" value="Eukaryota"/>
</dbReference>